<dbReference type="Proteomes" id="UP000525298">
    <property type="component" value="Unassembled WGS sequence"/>
</dbReference>
<name>A0A7W0C7Z8_9BACT</name>
<keyword evidence="4" id="KW-0067">ATP-binding</keyword>
<dbReference type="GO" id="GO:0006629">
    <property type="term" value="P:lipid metabolic process"/>
    <property type="evidence" value="ECO:0007669"/>
    <property type="project" value="InterPro"/>
</dbReference>
<proteinExistence type="inferred from homology"/>
<dbReference type="PROSITE" id="PS00455">
    <property type="entry name" value="AMP_BINDING"/>
    <property type="match status" value="1"/>
</dbReference>
<keyword evidence="3" id="KW-0547">Nucleotide-binding</keyword>
<dbReference type="RefSeq" id="WP_181550481.1">
    <property type="nucleotide sequence ID" value="NZ_JACDUS010000002.1"/>
</dbReference>
<dbReference type="InterPro" id="IPR045851">
    <property type="entry name" value="AMP-bd_C_sf"/>
</dbReference>
<dbReference type="AlphaFoldDB" id="A0A7W0C7Z8"/>
<feature type="domain" description="Acetyl-coenzyme A synthetase N-terminal" evidence="6">
    <location>
        <begin position="36"/>
        <end position="92"/>
    </location>
</feature>
<dbReference type="Pfam" id="PF00501">
    <property type="entry name" value="AMP-binding"/>
    <property type="match status" value="1"/>
</dbReference>
<comment type="caution">
    <text evidence="7">The sequence shown here is derived from an EMBL/GenBank/DDBJ whole genome shotgun (WGS) entry which is preliminary data.</text>
</comment>
<dbReference type="Pfam" id="PF16177">
    <property type="entry name" value="ACAS_N"/>
    <property type="match status" value="1"/>
</dbReference>
<dbReference type="GO" id="GO:0030729">
    <property type="term" value="F:acetoacetate-CoA ligase activity"/>
    <property type="evidence" value="ECO:0007669"/>
    <property type="project" value="UniProtKB-EC"/>
</dbReference>
<gene>
    <name evidence="7" type="ORF">HNR65_001145</name>
</gene>
<dbReference type="InterPro" id="IPR005914">
    <property type="entry name" value="Acac_CoA_synth"/>
</dbReference>
<keyword evidence="8" id="KW-1185">Reference proteome</keyword>
<dbReference type="InterPro" id="IPR042099">
    <property type="entry name" value="ANL_N_sf"/>
</dbReference>
<evidence type="ECO:0000256" key="3">
    <source>
        <dbReference type="ARBA" id="ARBA00022741"/>
    </source>
</evidence>
<dbReference type="InterPro" id="IPR032387">
    <property type="entry name" value="ACAS_N"/>
</dbReference>
<feature type="domain" description="AMP-dependent synthetase/ligase" evidence="5">
    <location>
        <begin position="94"/>
        <end position="467"/>
    </location>
</feature>
<dbReference type="CDD" id="cd05943">
    <property type="entry name" value="AACS"/>
    <property type="match status" value="1"/>
</dbReference>
<evidence type="ECO:0000259" key="6">
    <source>
        <dbReference type="Pfam" id="PF16177"/>
    </source>
</evidence>
<dbReference type="InterPro" id="IPR000873">
    <property type="entry name" value="AMP-dep_synth/lig_dom"/>
</dbReference>
<dbReference type="EMBL" id="JACDUS010000002">
    <property type="protein sequence ID" value="MBA2880827.1"/>
    <property type="molecule type" value="Genomic_DNA"/>
</dbReference>
<dbReference type="PANTHER" id="PTHR42921:SF1">
    <property type="entry name" value="ACETOACETYL-COA SYNTHETASE"/>
    <property type="match status" value="1"/>
</dbReference>
<evidence type="ECO:0000256" key="1">
    <source>
        <dbReference type="ARBA" id="ARBA00006432"/>
    </source>
</evidence>
<dbReference type="SUPFAM" id="SSF56801">
    <property type="entry name" value="Acetyl-CoA synthetase-like"/>
    <property type="match status" value="1"/>
</dbReference>
<evidence type="ECO:0000256" key="4">
    <source>
        <dbReference type="ARBA" id="ARBA00022840"/>
    </source>
</evidence>
<dbReference type="Gene3D" id="3.40.50.12780">
    <property type="entry name" value="N-terminal domain of ligase-like"/>
    <property type="match status" value="1"/>
</dbReference>
<dbReference type="Gene3D" id="3.30.300.30">
    <property type="match status" value="1"/>
</dbReference>
<keyword evidence="2 7" id="KW-0436">Ligase</keyword>
<dbReference type="EC" id="6.2.1.16" evidence="7"/>
<comment type="similarity">
    <text evidence="1">Belongs to the ATP-dependent AMP-binding enzyme family.</text>
</comment>
<accession>A0A7W0C7Z8</accession>
<dbReference type="InterPro" id="IPR020845">
    <property type="entry name" value="AMP-binding_CS"/>
</dbReference>
<dbReference type="PANTHER" id="PTHR42921">
    <property type="entry name" value="ACETOACETYL-COA SYNTHETASE"/>
    <property type="match status" value="1"/>
</dbReference>
<reference evidence="7 8" key="1">
    <citation type="submission" date="2020-07" db="EMBL/GenBank/DDBJ databases">
        <title>Genomic Encyclopedia of Type Strains, Phase IV (KMG-IV): sequencing the most valuable type-strain genomes for metagenomic binning, comparative biology and taxonomic classification.</title>
        <authorList>
            <person name="Goeker M."/>
        </authorList>
    </citation>
    <scope>NUCLEOTIDE SEQUENCE [LARGE SCALE GENOMIC DNA]</scope>
    <source>
        <strain evidence="7 8">DSM 17721</strain>
    </source>
</reference>
<evidence type="ECO:0000313" key="7">
    <source>
        <dbReference type="EMBL" id="MBA2880827.1"/>
    </source>
</evidence>
<evidence type="ECO:0000256" key="2">
    <source>
        <dbReference type="ARBA" id="ARBA00022598"/>
    </source>
</evidence>
<protein>
    <submittedName>
        <fullName evidence="7">Acetoacetyl-CoA synthetase</fullName>
        <ecNumber evidence="7">6.2.1.16</ecNumber>
    </submittedName>
</protein>
<sequence length="651" mass="72904">MSKLLWQPSEQRIRQTRMYRFMTYVNERYNKDFSCYDHLYQWSVTEIADFWAAVWDFMEIRASVPYDQVIDDLTKMPGAKWFAGARLNFAQNLLRYRDDKTALVFQGEDRAPEYWSYARVYEEAARLAASMKELGVGPGHRVAGYMPNMAETVIAMLAAVSLGATWSSCSPDFGIKGVLDRFGQIEPTVLFSADGYFFKGKRIDTISRLDEIAGQIPSVKRFVVVPYTMENPDISGIKNAVMYPDFRAGGPAPEMEFAQLPADHPLYIMYSSGTTGLPKCMVQGAAGILVNQLKEMVLHTDVGREDTVFYFTTCGWMMWNWLVSALATGATIVLYDGNPFYPGPEALWKMAEDQKISVFGTSAGYLGALENSGLRPGDRFDLSGLRAVLSTGSPLSEEGFEFVYDAIKSDLQLASISGGTDLNGCFALGNPMGPVYAGELQCRGLGMKVEAWDEQGQPVIGRQAELVCTAPFPSMPLYFWNDPDNKKYLSAYFDVYPGVWRHGDYIEINERGGVRIYGRSDATLNPGGVRIGTAEIYRRVNDFAEVEDSLVVGQNWKGDVRVVLFVKPVQGCAVDEDLKDRIKKNLRQNASPRHVPAKILEVPDIPYTLNMKKVELAVKNIIENKPVSNRDALLNPDVLDFYANIKQVHEE</sequence>
<evidence type="ECO:0000313" key="8">
    <source>
        <dbReference type="Proteomes" id="UP000525298"/>
    </source>
</evidence>
<evidence type="ECO:0000259" key="5">
    <source>
        <dbReference type="Pfam" id="PF00501"/>
    </source>
</evidence>
<dbReference type="NCBIfam" id="NF002937">
    <property type="entry name" value="PRK03584.1"/>
    <property type="match status" value="1"/>
</dbReference>
<organism evidence="7 8">
    <name type="scientific">Desulfosalsimonas propionicica</name>
    <dbReference type="NCBI Taxonomy" id="332175"/>
    <lineage>
        <taxon>Bacteria</taxon>
        <taxon>Pseudomonadati</taxon>
        <taxon>Thermodesulfobacteriota</taxon>
        <taxon>Desulfobacteria</taxon>
        <taxon>Desulfobacterales</taxon>
        <taxon>Desulfosalsimonadaceae</taxon>
        <taxon>Desulfosalsimonas</taxon>
    </lineage>
</organism>
<dbReference type="GO" id="GO:0005524">
    <property type="term" value="F:ATP binding"/>
    <property type="evidence" value="ECO:0007669"/>
    <property type="project" value="UniProtKB-KW"/>
</dbReference>
<dbReference type="NCBIfam" id="TIGR01217">
    <property type="entry name" value="ac_ac_CoA_syn"/>
    <property type="match status" value="1"/>
</dbReference>